<reference evidence="1 2" key="1">
    <citation type="submission" date="2019-01" db="EMBL/GenBank/DDBJ databases">
        <title>Intercellular communication is required for trap formation in the nematode-trapping fungus Duddingtonia flagrans.</title>
        <authorList>
            <person name="Youssar L."/>
            <person name="Wernet V."/>
            <person name="Hensel N."/>
            <person name="Hildebrandt H.-G."/>
            <person name="Fischer R."/>
        </authorList>
    </citation>
    <scope>NUCLEOTIDE SEQUENCE [LARGE SCALE GENOMIC DNA]</scope>
    <source>
        <strain evidence="1 2">CBS H-5679</strain>
    </source>
</reference>
<dbReference type="EMBL" id="SAEB01000001">
    <property type="protein sequence ID" value="RVD90358.1"/>
    <property type="molecule type" value="Genomic_DNA"/>
</dbReference>
<organism evidence="1 2">
    <name type="scientific">Arthrobotrys flagrans</name>
    <name type="common">Nematode-trapping fungus</name>
    <name type="synonym">Trichothecium flagrans</name>
    <dbReference type="NCBI Taxonomy" id="97331"/>
    <lineage>
        <taxon>Eukaryota</taxon>
        <taxon>Fungi</taxon>
        <taxon>Dikarya</taxon>
        <taxon>Ascomycota</taxon>
        <taxon>Pezizomycotina</taxon>
        <taxon>Orbiliomycetes</taxon>
        <taxon>Orbiliales</taxon>
        <taxon>Orbiliaceae</taxon>
        <taxon>Arthrobotrys</taxon>
    </lineage>
</organism>
<dbReference type="GeneID" id="93583639"/>
<comment type="caution">
    <text evidence="1">The sequence shown here is derived from an EMBL/GenBank/DDBJ whole genome shotgun (WGS) entry which is preliminary data.</text>
</comment>
<dbReference type="RefSeq" id="XP_067495902.1">
    <property type="nucleotide sequence ID" value="XM_067629930.1"/>
</dbReference>
<gene>
    <name evidence="1" type="ORF">DFL_001328</name>
</gene>
<accession>A0A437AH19</accession>
<proteinExistence type="predicted"/>
<dbReference type="VEuPathDB" id="FungiDB:DFL_001328"/>
<dbReference type="Proteomes" id="UP000283090">
    <property type="component" value="Unassembled WGS sequence"/>
</dbReference>
<evidence type="ECO:0000313" key="2">
    <source>
        <dbReference type="Proteomes" id="UP000283090"/>
    </source>
</evidence>
<protein>
    <submittedName>
        <fullName evidence="1">Uncharacterized protein</fullName>
    </submittedName>
</protein>
<dbReference type="AlphaFoldDB" id="A0A437AH19"/>
<sequence length="267" mass="30234">MSEFYESRFNALEKVTELPKIEGLEVEGNLVPGFLQMLRRRGPTLREFLVGGNFSTDTELEAWKGCESENRKRNCSAISLSVLEKLSIVNDARFVSTWSPSCRQLARTGAINSVFTNFNARVPTMKFPMTITYNCSVLPIFSGSSIASGYPFNSENWPQLEELGIICTSEETIPPIHNLKFLSVVLRKSHNPLTLEEAKKAAKPGAFARRYIAKLWRDSMLKYNEPPKLRVLITPYTPIHKVDTRMRYYVPHPELKLNDGTAKVIGT</sequence>
<keyword evidence="2" id="KW-1185">Reference proteome</keyword>
<evidence type="ECO:0000313" key="1">
    <source>
        <dbReference type="EMBL" id="RVD90358.1"/>
    </source>
</evidence>
<name>A0A437AH19_ARTFL</name>